<feature type="binding site" evidence="4">
    <location>
        <position position="94"/>
    </location>
    <ligand>
        <name>a divalent metal cation</name>
        <dbReference type="ChEBI" id="CHEBI:60240"/>
        <label>1</label>
    </ligand>
</feature>
<dbReference type="Pfam" id="PF01026">
    <property type="entry name" value="TatD_DNase"/>
    <property type="match status" value="1"/>
</dbReference>
<evidence type="ECO:0000256" key="4">
    <source>
        <dbReference type="PIRSR" id="PIRSR005902-1"/>
    </source>
</evidence>
<reference evidence="5 6" key="1">
    <citation type="submission" date="2015-04" db="EMBL/GenBank/DDBJ databases">
        <title>Complete Sequence for the Genome of the Thioalkalivibrio versutus D301.</title>
        <authorList>
            <person name="Mu T."/>
            <person name="Zhou J."/>
            <person name="Xu X."/>
        </authorList>
    </citation>
    <scope>NUCLEOTIDE SEQUENCE [LARGE SCALE GENOMIC DNA]</scope>
    <source>
        <strain evidence="5 6">D301</strain>
    </source>
</reference>
<gene>
    <name evidence="5" type="ORF">TVD_00025</name>
</gene>
<dbReference type="STRING" id="106634.TVD_00025"/>
<dbReference type="AlphaFoldDB" id="A0A0G3G4R3"/>
<feature type="binding site" evidence="4">
    <location>
        <position position="203"/>
    </location>
    <ligand>
        <name>a divalent metal cation</name>
        <dbReference type="ChEBI" id="CHEBI:60240"/>
        <label>1</label>
    </ligand>
</feature>
<feature type="binding site" evidence="4">
    <location>
        <position position="130"/>
    </location>
    <ligand>
        <name>a divalent metal cation</name>
        <dbReference type="ChEBI" id="CHEBI:60240"/>
        <label>2</label>
    </ligand>
</feature>
<dbReference type="EMBL" id="CP011367">
    <property type="protein sequence ID" value="AKJ93846.1"/>
    <property type="molecule type" value="Genomic_DNA"/>
</dbReference>
<dbReference type="GO" id="GO:0005829">
    <property type="term" value="C:cytosol"/>
    <property type="evidence" value="ECO:0007669"/>
    <property type="project" value="TreeGrafter"/>
</dbReference>
<dbReference type="PANTHER" id="PTHR46124">
    <property type="entry name" value="D-AMINOACYL-TRNA DEACYLASE"/>
    <property type="match status" value="1"/>
</dbReference>
<keyword evidence="6" id="KW-1185">Reference proteome</keyword>
<dbReference type="PANTHER" id="PTHR46124:SF3">
    <property type="entry name" value="HYDROLASE"/>
    <property type="match status" value="1"/>
</dbReference>
<dbReference type="InterPro" id="IPR001130">
    <property type="entry name" value="TatD-like"/>
</dbReference>
<evidence type="ECO:0000256" key="2">
    <source>
        <dbReference type="ARBA" id="ARBA00022723"/>
    </source>
</evidence>
<sequence length="260" mass="28981">MHLIDTHVHLDLDAFDPDRPAVLDRARAAGVQELVLPGVTRARWPDLDALHRHYDGLHVAYGLHPIFLQDHADDDLDALEPWLDAHPETVAVGEIGLDGYHQELDWDRQWRFYTRQLAIARERELPVIIHSRRALDEVLKGLRQYPGISGILHAFIGSPQQARQAADLGFALGIGGPVTYERAKKLHRVVRDAPLQALVVETDAPDQPLAGHQGERNEPAMTAEVNRQLAALRDMDPAEMAIITSQNARRVLRLPTGSAA</sequence>
<evidence type="ECO:0000256" key="1">
    <source>
        <dbReference type="ARBA" id="ARBA00009275"/>
    </source>
</evidence>
<proteinExistence type="inferred from homology"/>
<organism evidence="5 6">
    <name type="scientific">Thioalkalivibrio versutus</name>
    <dbReference type="NCBI Taxonomy" id="106634"/>
    <lineage>
        <taxon>Bacteria</taxon>
        <taxon>Pseudomonadati</taxon>
        <taxon>Pseudomonadota</taxon>
        <taxon>Gammaproteobacteria</taxon>
        <taxon>Chromatiales</taxon>
        <taxon>Ectothiorhodospiraceae</taxon>
        <taxon>Thioalkalivibrio</taxon>
    </lineage>
</organism>
<dbReference type="PROSITE" id="PS01090">
    <property type="entry name" value="TATD_2"/>
    <property type="match status" value="1"/>
</dbReference>
<dbReference type="GO" id="GO:0016788">
    <property type="term" value="F:hydrolase activity, acting on ester bonds"/>
    <property type="evidence" value="ECO:0007669"/>
    <property type="project" value="InterPro"/>
</dbReference>
<evidence type="ECO:0000313" key="6">
    <source>
        <dbReference type="Proteomes" id="UP000064201"/>
    </source>
</evidence>
<name>A0A0G3G4R3_9GAMM</name>
<comment type="similarity">
    <text evidence="1">Belongs to the metallo-dependent hydrolases superfamily. TatD-type hydrolase family.</text>
</comment>
<dbReference type="Gene3D" id="3.20.20.140">
    <property type="entry name" value="Metal-dependent hydrolases"/>
    <property type="match status" value="1"/>
</dbReference>
<dbReference type="FunFam" id="3.20.20.140:FF:000005">
    <property type="entry name" value="TatD family hydrolase"/>
    <property type="match status" value="1"/>
</dbReference>
<dbReference type="InterPro" id="IPR018228">
    <property type="entry name" value="DNase_TatD-rel_CS"/>
</dbReference>
<dbReference type="Proteomes" id="UP000064201">
    <property type="component" value="Chromosome"/>
</dbReference>
<dbReference type="PIRSF" id="PIRSF005902">
    <property type="entry name" value="DNase_TatD"/>
    <property type="match status" value="1"/>
</dbReference>
<dbReference type="CDD" id="cd01310">
    <property type="entry name" value="TatD_DNAse"/>
    <property type="match status" value="1"/>
</dbReference>
<dbReference type="KEGG" id="tvr:TVD_00025"/>
<protein>
    <submittedName>
        <fullName evidence="5">DNAase</fullName>
    </submittedName>
</protein>
<evidence type="ECO:0000313" key="5">
    <source>
        <dbReference type="EMBL" id="AKJ93846.1"/>
    </source>
</evidence>
<dbReference type="GO" id="GO:0046872">
    <property type="term" value="F:metal ion binding"/>
    <property type="evidence" value="ECO:0007669"/>
    <property type="project" value="UniProtKB-KW"/>
</dbReference>
<evidence type="ECO:0000256" key="3">
    <source>
        <dbReference type="ARBA" id="ARBA00022801"/>
    </source>
</evidence>
<feature type="binding site" evidence="4">
    <location>
        <position position="7"/>
    </location>
    <ligand>
        <name>a divalent metal cation</name>
        <dbReference type="ChEBI" id="CHEBI:60240"/>
        <label>1</label>
    </ligand>
</feature>
<keyword evidence="2 4" id="KW-0479">Metal-binding</keyword>
<feature type="binding site" evidence="4">
    <location>
        <position position="9"/>
    </location>
    <ligand>
        <name>a divalent metal cation</name>
        <dbReference type="ChEBI" id="CHEBI:60240"/>
        <label>1</label>
    </ligand>
</feature>
<feature type="binding site" evidence="4">
    <location>
        <position position="153"/>
    </location>
    <ligand>
        <name>a divalent metal cation</name>
        <dbReference type="ChEBI" id="CHEBI:60240"/>
        <label>2</label>
    </ligand>
</feature>
<dbReference type="PATRIC" id="fig|106634.4.peg.5"/>
<dbReference type="InterPro" id="IPR032466">
    <property type="entry name" value="Metal_Hydrolase"/>
</dbReference>
<dbReference type="OrthoDB" id="9810005at2"/>
<keyword evidence="3" id="KW-0378">Hydrolase</keyword>
<dbReference type="SUPFAM" id="SSF51556">
    <property type="entry name" value="Metallo-dependent hydrolases"/>
    <property type="match status" value="1"/>
</dbReference>
<dbReference type="PROSITE" id="PS01137">
    <property type="entry name" value="TATD_1"/>
    <property type="match status" value="1"/>
</dbReference>
<dbReference type="RefSeq" id="WP_018938660.1">
    <property type="nucleotide sequence ID" value="NZ_CP011367.1"/>
</dbReference>
<accession>A0A0G3G4R3</accession>